<evidence type="ECO:0000256" key="1">
    <source>
        <dbReference type="SAM" id="MobiDB-lite"/>
    </source>
</evidence>
<feature type="region of interest" description="Disordered" evidence="1">
    <location>
        <begin position="1"/>
        <end position="98"/>
    </location>
</feature>
<feature type="compositionally biased region" description="Basic residues" evidence="1">
    <location>
        <begin position="198"/>
        <end position="207"/>
    </location>
</feature>
<keyword evidence="3" id="KW-1185">Reference proteome</keyword>
<comment type="caution">
    <text evidence="2">The sequence shown here is derived from an EMBL/GenBank/DDBJ whole genome shotgun (WGS) entry which is preliminary data.</text>
</comment>
<feature type="region of interest" description="Disordered" evidence="1">
    <location>
        <begin position="160"/>
        <end position="207"/>
    </location>
</feature>
<dbReference type="Pfam" id="PF10175">
    <property type="entry name" value="MPP6"/>
    <property type="match status" value="1"/>
</dbReference>
<sequence>MAESNAAAAQTQQGKPNLSSKLKSMRFMQRASEKRNLQQLSSKGPQPGTAAAESKEDADDAACGSGRPVGEGASGEAAREDSSLASTSGSQPVPKKGCKVVYGGAPLPGALAGARFSFGGFNPHTERLYAERTGTPVPSAAAQEKEAVAAQDVRRGADVPAADMAHAFQRGGAADAQGALGPEKGGSSDRGGGQRHQSSGKKRKDRS</sequence>
<feature type="compositionally biased region" description="Polar residues" evidence="1">
    <location>
        <begin position="7"/>
        <end position="22"/>
    </location>
</feature>
<organism evidence="2 3">
    <name type="scientific">Dunaliella salina</name>
    <name type="common">Green alga</name>
    <name type="synonym">Protococcus salinus</name>
    <dbReference type="NCBI Taxonomy" id="3046"/>
    <lineage>
        <taxon>Eukaryota</taxon>
        <taxon>Viridiplantae</taxon>
        <taxon>Chlorophyta</taxon>
        <taxon>core chlorophytes</taxon>
        <taxon>Chlorophyceae</taxon>
        <taxon>CS clade</taxon>
        <taxon>Chlamydomonadales</taxon>
        <taxon>Dunaliellaceae</taxon>
        <taxon>Dunaliella</taxon>
    </lineage>
</organism>
<protein>
    <submittedName>
        <fullName evidence="2">Uncharacterized protein</fullName>
    </submittedName>
</protein>
<proteinExistence type="predicted"/>
<accession>A0ABQ7GZE6</accession>
<dbReference type="EMBL" id="MU069529">
    <property type="protein sequence ID" value="KAF5839926.1"/>
    <property type="molecule type" value="Genomic_DNA"/>
</dbReference>
<dbReference type="Proteomes" id="UP000815325">
    <property type="component" value="Unassembled WGS sequence"/>
</dbReference>
<reference evidence="2" key="1">
    <citation type="submission" date="2017-08" db="EMBL/GenBank/DDBJ databases">
        <authorList>
            <person name="Polle J.E."/>
            <person name="Barry K."/>
            <person name="Cushman J."/>
            <person name="Schmutz J."/>
            <person name="Tran D."/>
            <person name="Hathwaick L.T."/>
            <person name="Yim W.C."/>
            <person name="Jenkins J."/>
            <person name="Mckie-Krisberg Z.M."/>
            <person name="Prochnik S."/>
            <person name="Lindquist E."/>
            <person name="Dockter R.B."/>
            <person name="Adam C."/>
            <person name="Molina H."/>
            <person name="Bunkerborg J."/>
            <person name="Jin E."/>
            <person name="Buchheim M."/>
            <person name="Magnuson J."/>
        </authorList>
    </citation>
    <scope>NUCLEOTIDE SEQUENCE</scope>
    <source>
        <strain evidence="2">CCAP 19/18</strain>
    </source>
</reference>
<name>A0ABQ7GZE6_DUNSA</name>
<evidence type="ECO:0000313" key="2">
    <source>
        <dbReference type="EMBL" id="KAF5839926.1"/>
    </source>
</evidence>
<evidence type="ECO:0000313" key="3">
    <source>
        <dbReference type="Proteomes" id="UP000815325"/>
    </source>
</evidence>
<gene>
    <name evidence="2" type="ORF">DUNSADRAFT_18340</name>
</gene>